<keyword evidence="1" id="KW-0812">Transmembrane</keyword>
<dbReference type="AlphaFoldDB" id="A0A176XDZ8"/>
<protein>
    <submittedName>
        <fullName evidence="2">Uncharacterized protein</fullName>
    </submittedName>
</protein>
<keyword evidence="1" id="KW-1133">Transmembrane helix</keyword>
<feature type="transmembrane region" description="Helical" evidence="1">
    <location>
        <begin position="139"/>
        <end position="160"/>
    </location>
</feature>
<sequence>MTFEPVDKAISERKLWRAKEILQGRLSHPEVDLALFQKYGEVLLDMNDLVEAGRMLFCSGAREERFREAIDIFLSRNNRREPQRFLAQLPSSIRRQRHLAEFIASPEFECSGWTAAQLSRIVPVKTDVSTRPYQRPHRLASALVIAVFVVVLALSLVGLYTTLRFTGQILAE</sequence>
<gene>
    <name evidence="2" type="ORF">A7J57_12820</name>
</gene>
<comment type="caution">
    <text evidence="2">The sequence shown here is derived from an EMBL/GenBank/DDBJ whole genome shotgun (WGS) entry which is preliminary data.</text>
</comment>
<accession>A0A176XDZ8</accession>
<name>A0A176XDZ8_AGRTU</name>
<dbReference type="EMBL" id="LXPS01000011">
    <property type="protein sequence ID" value="OAE46948.1"/>
    <property type="molecule type" value="Genomic_DNA"/>
</dbReference>
<organism evidence="2 3">
    <name type="scientific">Agrobacterium tumefaciens</name>
    <dbReference type="NCBI Taxonomy" id="358"/>
    <lineage>
        <taxon>Bacteria</taxon>
        <taxon>Pseudomonadati</taxon>
        <taxon>Pseudomonadota</taxon>
        <taxon>Alphaproteobacteria</taxon>
        <taxon>Hyphomicrobiales</taxon>
        <taxon>Rhizobiaceae</taxon>
        <taxon>Rhizobium/Agrobacterium group</taxon>
        <taxon>Agrobacterium</taxon>
        <taxon>Agrobacterium tumefaciens complex</taxon>
    </lineage>
</organism>
<reference evidence="2 3" key="1">
    <citation type="submission" date="2016-05" db="EMBL/GenBank/DDBJ databases">
        <authorList>
            <person name="Lavstsen T."/>
            <person name="Jespersen J.S."/>
        </authorList>
    </citation>
    <scope>NUCLEOTIDE SEQUENCE [LARGE SCALE GENOMIC DNA]</scope>
    <source>
        <strain evidence="2 3">KCJ1736</strain>
    </source>
</reference>
<proteinExistence type="predicted"/>
<evidence type="ECO:0000256" key="1">
    <source>
        <dbReference type="SAM" id="Phobius"/>
    </source>
</evidence>
<evidence type="ECO:0000313" key="2">
    <source>
        <dbReference type="EMBL" id="OAE46948.1"/>
    </source>
</evidence>
<keyword evidence="1" id="KW-0472">Membrane</keyword>
<evidence type="ECO:0000313" key="3">
    <source>
        <dbReference type="Proteomes" id="UP000077098"/>
    </source>
</evidence>
<dbReference type="Proteomes" id="UP000077098">
    <property type="component" value="Unassembled WGS sequence"/>
</dbReference>